<dbReference type="EMBL" id="KI657942">
    <property type="protein sequence ID" value="ETN84475.1"/>
    <property type="molecule type" value="Genomic_DNA"/>
</dbReference>
<protein>
    <submittedName>
        <fullName evidence="2">Uncharacterized protein</fullName>
    </submittedName>
</protein>
<sequence>MLFALKPCIETINRIPSQIPHRENNASKGTPPLLSPTAKTENQQSCLLRCLLILIN</sequence>
<keyword evidence="3" id="KW-1185">Reference proteome</keyword>
<dbReference type="Proteomes" id="UP000053676">
    <property type="component" value="Unassembled WGS sequence"/>
</dbReference>
<evidence type="ECO:0000256" key="1">
    <source>
        <dbReference type="SAM" id="MobiDB-lite"/>
    </source>
</evidence>
<gene>
    <name evidence="2" type="ORF">NECAME_06878</name>
</gene>
<dbReference type="KEGG" id="nai:NECAME_06878"/>
<proteinExistence type="predicted"/>
<reference evidence="3" key="1">
    <citation type="journal article" date="2014" name="Nat. Genet.">
        <title>Genome of the human hookworm Necator americanus.</title>
        <authorList>
            <person name="Tang Y.T."/>
            <person name="Gao X."/>
            <person name="Rosa B.A."/>
            <person name="Abubucker S."/>
            <person name="Hallsworth-Pepin K."/>
            <person name="Martin J."/>
            <person name="Tyagi R."/>
            <person name="Heizer E."/>
            <person name="Zhang X."/>
            <person name="Bhonagiri-Palsikar V."/>
            <person name="Minx P."/>
            <person name="Warren W.C."/>
            <person name="Wang Q."/>
            <person name="Zhan B."/>
            <person name="Hotez P.J."/>
            <person name="Sternberg P.W."/>
            <person name="Dougall A."/>
            <person name="Gaze S.T."/>
            <person name="Mulvenna J."/>
            <person name="Sotillo J."/>
            <person name="Ranganathan S."/>
            <person name="Rabelo E.M."/>
            <person name="Wilson R.K."/>
            <person name="Felgner P.L."/>
            <person name="Bethony J."/>
            <person name="Hawdon J.M."/>
            <person name="Gasser R.B."/>
            <person name="Loukas A."/>
            <person name="Mitreva M."/>
        </authorList>
    </citation>
    <scope>NUCLEOTIDE SEQUENCE [LARGE SCALE GENOMIC DNA]</scope>
</reference>
<organism evidence="2 3">
    <name type="scientific">Necator americanus</name>
    <name type="common">Human hookworm</name>
    <dbReference type="NCBI Taxonomy" id="51031"/>
    <lineage>
        <taxon>Eukaryota</taxon>
        <taxon>Metazoa</taxon>
        <taxon>Ecdysozoa</taxon>
        <taxon>Nematoda</taxon>
        <taxon>Chromadorea</taxon>
        <taxon>Rhabditida</taxon>
        <taxon>Rhabditina</taxon>
        <taxon>Rhabditomorpha</taxon>
        <taxon>Strongyloidea</taxon>
        <taxon>Ancylostomatidae</taxon>
        <taxon>Bunostominae</taxon>
        <taxon>Necator</taxon>
    </lineage>
</organism>
<evidence type="ECO:0000313" key="3">
    <source>
        <dbReference type="Proteomes" id="UP000053676"/>
    </source>
</evidence>
<feature type="region of interest" description="Disordered" evidence="1">
    <location>
        <begin position="19"/>
        <end position="38"/>
    </location>
</feature>
<dbReference type="AlphaFoldDB" id="W2TQZ5"/>
<evidence type="ECO:0000313" key="2">
    <source>
        <dbReference type="EMBL" id="ETN84475.1"/>
    </source>
</evidence>
<accession>W2TQZ5</accession>
<name>W2TQZ5_NECAM</name>